<dbReference type="PANTHER" id="PTHR30250:SF11">
    <property type="entry name" value="O-ANTIGEN TRANSPORTER-RELATED"/>
    <property type="match status" value="1"/>
</dbReference>
<feature type="transmembrane region" description="Helical" evidence="6">
    <location>
        <begin position="149"/>
        <end position="167"/>
    </location>
</feature>
<sequence length="486" mass="54471">MRGIRDYFNQVSYELMNVLIPLIPLAYLAHVLGNIGLGISALAIGTAELLILVFIRPTSIYGQWQLTNHRDNPIADASIFWNTLLIRMLLSLLAVLSLLGLLHFGTAVQVFKVYRSAMLISIIIIVGSLFDISWFFVGTGHHLRAILQASFTKIMVLLLILICVKTVGDSNAYILIYGVMRLVSNLILWAQLPKHIFTRIHLQPQPYLKGVLTMFSGILGIELFALIGRFLLPFFNSNAEIWIGYYDVALRLNQVAIVLTSTIGLSTMPRFYHIYRQNNYDKLIQHIDNAVESVTAFAVPLVFGTAATAVTFTTWFLGPNFREAGILMVFMAPLILLLGWNTILGGQFLRLAYRNQVLTGTMLAGLGINLFLNLLLIPQFGTFGAVFALLGSELFIFGLQLFFARDVIAFGRIVVLTSKYIINGLFMYLVIVVSTSHLPAYPSTTVLQLVIGVVVYIIGILLLRSVLLTRIWQIMLTYIKFLIHRH</sequence>
<accession>A0A7G9T5D1</accession>
<dbReference type="EMBL" id="CP060724">
    <property type="protein sequence ID" value="QNN75306.1"/>
    <property type="molecule type" value="Genomic_DNA"/>
</dbReference>
<keyword evidence="4 6" id="KW-1133">Transmembrane helix</keyword>
<evidence type="ECO:0000256" key="3">
    <source>
        <dbReference type="ARBA" id="ARBA00022692"/>
    </source>
</evidence>
<comment type="subcellular location">
    <subcellularLocation>
        <location evidence="1">Cell membrane</location>
        <topology evidence="1">Multi-pass membrane protein</topology>
    </subcellularLocation>
</comment>
<evidence type="ECO:0000256" key="2">
    <source>
        <dbReference type="ARBA" id="ARBA00022475"/>
    </source>
</evidence>
<keyword evidence="8" id="KW-1185">Reference proteome</keyword>
<proteinExistence type="predicted"/>
<keyword evidence="5 6" id="KW-0472">Membrane</keyword>
<organism evidence="7 8">
    <name type="scientific">Weissella diestrammenae</name>
    <dbReference type="NCBI Taxonomy" id="1162633"/>
    <lineage>
        <taxon>Bacteria</taxon>
        <taxon>Bacillati</taxon>
        <taxon>Bacillota</taxon>
        <taxon>Bacilli</taxon>
        <taxon>Lactobacillales</taxon>
        <taxon>Lactobacillaceae</taxon>
        <taxon>Weissella</taxon>
    </lineage>
</organism>
<feature type="transmembrane region" description="Helical" evidence="6">
    <location>
        <begin position="446"/>
        <end position="467"/>
    </location>
</feature>
<keyword evidence="2" id="KW-1003">Cell membrane</keyword>
<feature type="transmembrane region" description="Helical" evidence="6">
    <location>
        <begin position="89"/>
        <end position="111"/>
    </location>
</feature>
<evidence type="ECO:0000313" key="7">
    <source>
        <dbReference type="EMBL" id="QNN75306.1"/>
    </source>
</evidence>
<feature type="transmembrane region" description="Helical" evidence="6">
    <location>
        <begin position="383"/>
        <end position="408"/>
    </location>
</feature>
<dbReference type="RefSeq" id="WP_187529140.1">
    <property type="nucleotide sequence ID" value="NZ_CP060724.1"/>
</dbReference>
<feature type="transmembrane region" description="Helical" evidence="6">
    <location>
        <begin position="252"/>
        <end position="272"/>
    </location>
</feature>
<feature type="transmembrane region" description="Helical" evidence="6">
    <location>
        <begin position="35"/>
        <end position="55"/>
    </location>
</feature>
<evidence type="ECO:0000256" key="5">
    <source>
        <dbReference type="ARBA" id="ARBA00023136"/>
    </source>
</evidence>
<evidence type="ECO:0000313" key="8">
    <source>
        <dbReference type="Proteomes" id="UP000515800"/>
    </source>
</evidence>
<feature type="transmembrane region" description="Helical" evidence="6">
    <location>
        <begin position="211"/>
        <end position="232"/>
    </location>
</feature>
<evidence type="ECO:0000256" key="4">
    <source>
        <dbReference type="ARBA" id="ARBA00022989"/>
    </source>
</evidence>
<feature type="transmembrane region" description="Helical" evidence="6">
    <location>
        <begin position="420"/>
        <end position="440"/>
    </location>
</feature>
<feature type="transmembrane region" description="Helical" evidence="6">
    <location>
        <begin position="293"/>
        <end position="318"/>
    </location>
</feature>
<gene>
    <name evidence="7" type="ORF">H9L19_08075</name>
</gene>
<protein>
    <submittedName>
        <fullName evidence="7">Polysaccharide biosynthesis C-terminal domain-containing protein</fullName>
    </submittedName>
</protein>
<feature type="transmembrane region" description="Helical" evidence="6">
    <location>
        <begin position="12"/>
        <end position="29"/>
    </location>
</feature>
<dbReference type="KEGG" id="wdi:H9L19_08075"/>
<dbReference type="InterPro" id="IPR050833">
    <property type="entry name" value="Poly_Biosynth_Transport"/>
</dbReference>
<feature type="transmembrane region" description="Helical" evidence="6">
    <location>
        <begin position="324"/>
        <end position="345"/>
    </location>
</feature>
<feature type="transmembrane region" description="Helical" evidence="6">
    <location>
        <begin position="357"/>
        <end position="377"/>
    </location>
</feature>
<dbReference type="PANTHER" id="PTHR30250">
    <property type="entry name" value="PST FAMILY PREDICTED COLANIC ACID TRANSPORTER"/>
    <property type="match status" value="1"/>
</dbReference>
<dbReference type="AlphaFoldDB" id="A0A7G9T5D1"/>
<name>A0A7G9T5D1_9LACO</name>
<keyword evidence="3 6" id="KW-0812">Transmembrane</keyword>
<evidence type="ECO:0000256" key="1">
    <source>
        <dbReference type="ARBA" id="ARBA00004651"/>
    </source>
</evidence>
<evidence type="ECO:0000256" key="6">
    <source>
        <dbReference type="SAM" id="Phobius"/>
    </source>
</evidence>
<reference evidence="7 8" key="1">
    <citation type="submission" date="2020-08" db="EMBL/GenBank/DDBJ databases">
        <title>Genome sequence of Weissella diestrammenae KACC 16890T.</title>
        <authorList>
            <person name="Hyun D.-W."/>
            <person name="Bae J.-W."/>
        </authorList>
    </citation>
    <scope>NUCLEOTIDE SEQUENCE [LARGE SCALE GENOMIC DNA]</scope>
    <source>
        <strain evidence="7 8">KACC 16890</strain>
    </source>
</reference>
<feature type="transmembrane region" description="Helical" evidence="6">
    <location>
        <begin position="117"/>
        <end position="137"/>
    </location>
</feature>
<dbReference type="Proteomes" id="UP000515800">
    <property type="component" value="Chromosome"/>
</dbReference>
<feature type="transmembrane region" description="Helical" evidence="6">
    <location>
        <begin position="173"/>
        <end position="190"/>
    </location>
</feature>
<dbReference type="GO" id="GO:0005886">
    <property type="term" value="C:plasma membrane"/>
    <property type="evidence" value="ECO:0007669"/>
    <property type="project" value="UniProtKB-SubCell"/>
</dbReference>